<comment type="similarity">
    <text evidence="1">Belongs to the transferase hexapeptide repeat family.</text>
</comment>
<accession>A0A4V3F4A2</accession>
<dbReference type="PANTHER" id="PTHR23416">
    <property type="entry name" value="SIALIC ACID SYNTHASE-RELATED"/>
    <property type="match status" value="1"/>
</dbReference>
<dbReference type="InterPro" id="IPR011004">
    <property type="entry name" value="Trimer_LpxA-like_sf"/>
</dbReference>
<dbReference type="InterPro" id="IPR051159">
    <property type="entry name" value="Hexapeptide_acetyltransf"/>
</dbReference>
<dbReference type="GO" id="GO:0008374">
    <property type="term" value="F:O-acyltransferase activity"/>
    <property type="evidence" value="ECO:0007669"/>
    <property type="project" value="TreeGrafter"/>
</dbReference>
<reference evidence="5 6" key="1">
    <citation type="submission" date="2019-03" db="EMBL/GenBank/DDBJ databases">
        <title>Genomic Encyclopedia of Type Strains, Phase IV (KMG-IV): sequencing the most valuable type-strain genomes for metagenomic binning, comparative biology and taxonomic classification.</title>
        <authorList>
            <person name="Goeker M."/>
        </authorList>
    </citation>
    <scope>NUCLEOTIDE SEQUENCE [LARGE SCALE GENOMIC DNA]</scope>
    <source>
        <strain evidence="5 6">DSM 26377</strain>
    </source>
</reference>
<evidence type="ECO:0000313" key="5">
    <source>
        <dbReference type="EMBL" id="TDU24136.1"/>
    </source>
</evidence>
<protein>
    <submittedName>
        <fullName evidence="5">Acetyltransferase-like isoleucine patch superfamily enzyme</fullName>
    </submittedName>
</protein>
<dbReference type="PANTHER" id="PTHR23416:SF23">
    <property type="entry name" value="ACETYLTRANSFERASE C18B11.09C-RELATED"/>
    <property type="match status" value="1"/>
</dbReference>
<dbReference type="CDD" id="cd04647">
    <property type="entry name" value="LbH_MAT_like"/>
    <property type="match status" value="1"/>
</dbReference>
<dbReference type="AlphaFoldDB" id="A0A4V3F4A2"/>
<dbReference type="GO" id="GO:0005829">
    <property type="term" value="C:cytosol"/>
    <property type="evidence" value="ECO:0007669"/>
    <property type="project" value="TreeGrafter"/>
</dbReference>
<comment type="caution">
    <text evidence="5">The sequence shown here is derived from an EMBL/GenBank/DDBJ whole genome shotgun (WGS) entry which is preliminary data.</text>
</comment>
<name>A0A4V3F4A2_9GAMM</name>
<keyword evidence="2 5" id="KW-0808">Transferase</keyword>
<evidence type="ECO:0000256" key="3">
    <source>
        <dbReference type="ARBA" id="ARBA00022737"/>
    </source>
</evidence>
<dbReference type="EMBL" id="SOBT01000012">
    <property type="protein sequence ID" value="TDU24136.1"/>
    <property type="molecule type" value="Genomic_DNA"/>
</dbReference>
<keyword evidence="6" id="KW-1185">Reference proteome</keyword>
<evidence type="ECO:0000313" key="6">
    <source>
        <dbReference type="Proteomes" id="UP000295341"/>
    </source>
</evidence>
<organism evidence="5 6">
    <name type="scientific">Panacagrimonas perspica</name>
    <dbReference type="NCBI Taxonomy" id="381431"/>
    <lineage>
        <taxon>Bacteria</taxon>
        <taxon>Pseudomonadati</taxon>
        <taxon>Pseudomonadota</taxon>
        <taxon>Gammaproteobacteria</taxon>
        <taxon>Nevskiales</taxon>
        <taxon>Nevskiaceae</taxon>
        <taxon>Panacagrimonas</taxon>
    </lineage>
</organism>
<dbReference type="PROSITE" id="PS00101">
    <property type="entry name" value="HEXAPEP_TRANSFERASES"/>
    <property type="match status" value="1"/>
</dbReference>
<dbReference type="Proteomes" id="UP000295341">
    <property type="component" value="Unassembled WGS sequence"/>
</dbReference>
<evidence type="ECO:0000256" key="1">
    <source>
        <dbReference type="ARBA" id="ARBA00007274"/>
    </source>
</evidence>
<evidence type="ECO:0000256" key="2">
    <source>
        <dbReference type="ARBA" id="ARBA00022679"/>
    </source>
</evidence>
<dbReference type="InterPro" id="IPR018357">
    <property type="entry name" value="Hexapep_transf_CS"/>
</dbReference>
<evidence type="ECO:0000256" key="4">
    <source>
        <dbReference type="ARBA" id="ARBA00023315"/>
    </source>
</evidence>
<dbReference type="SUPFAM" id="SSF51161">
    <property type="entry name" value="Trimeric LpxA-like enzymes"/>
    <property type="match status" value="1"/>
</dbReference>
<dbReference type="InterPro" id="IPR001451">
    <property type="entry name" value="Hexapep"/>
</dbReference>
<keyword evidence="3" id="KW-0677">Repeat</keyword>
<proteinExistence type="inferred from homology"/>
<sequence>MAPSARLAAEARVGNLRGDSNLITIGGSTVVRGELMVFAHGGSISIGEWCYVGPGTRIWSGASIKIGNRVLIAHNVNIFDNLTHPIDPEARHQQFRAILTRGHPKDITLDDRPVVVEDDAWIGAGSIVLRGVRIGARSIVGAGSVVTRDVAADSVVAGNPARFVRSVS</sequence>
<dbReference type="Pfam" id="PF00132">
    <property type="entry name" value="Hexapep"/>
    <property type="match status" value="1"/>
</dbReference>
<keyword evidence="4" id="KW-0012">Acyltransferase</keyword>
<gene>
    <name evidence="5" type="ORF">DFR24_4399</name>
</gene>
<dbReference type="Gene3D" id="2.160.10.10">
    <property type="entry name" value="Hexapeptide repeat proteins"/>
    <property type="match status" value="1"/>
</dbReference>